<comment type="pathway">
    <text evidence="2 11">Protein modification; protein glycosylation.</text>
</comment>
<dbReference type="CDD" id="cd00899">
    <property type="entry name" value="b4GalT"/>
    <property type="match status" value="1"/>
</dbReference>
<dbReference type="PANTHER" id="PTHR19300:SF57">
    <property type="entry name" value="BETA-1,4-N-ACETYLGALACTOSAMINYLTRANSFERASE"/>
    <property type="match status" value="1"/>
</dbReference>
<dbReference type="GO" id="GO:0005975">
    <property type="term" value="P:carbohydrate metabolic process"/>
    <property type="evidence" value="ECO:0007669"/>
    <property type="project" value="InterPro"/>
</dbReference>
<name>A0AAW0UYC7_SCYPA</name>
<dbReference type="GO" id="GO:0033842">
    <property type="term" value="F:N-acetyl-beta-glucosaminyl-derivative 4-beta-N-acetylgalactosaminyltransferase activity"/>
    <property type="evidence" value="ECO:0007669"/>
    <property type="project" value="TreeGrafter"/>
</dbReference>
<protein>
    <recommendedName>
        <fullName evidence="11">Beta-1,4-N-acetylgalactosaminyltransferase</fullName>
        <ecNumber evidence="11">2.4.1.-</ecNumber>
    </recommendedName>
    <alternativeName>
        <fullName evidence="11">Beta-4-GalNAcT</fullName>
    </alternativeName>
</protein>
<evidence type="ECO:0000256" key="10">
    <source>
        <dbReference type="ARBA" id="ARBA00023180"/>
    </source>
</evidence>
<dbReference type="GO" id="GO:0046872">
    <property type="term" value="F:metal ion binding"/>
    <property type="evidence" value="ECO:0007669"/>
    <property type="project" value="UniProtKB-UniRule"/>
</dbReference>
<dbReference type="GO" id="GO:0008378">
    <property type="term" value="F:galactosyltransferase activity"/>
    <property type="evidence" value="ECO:0007669"/>
    <property type="project" value="TreeGrafter"/>
</dbReference>
<evidence type="ECO:0000256" key="4">
    <source>
        <dbReference type="ARBA" id="ARBA00022676"/>
    </source>
</evidence>
<keyword evidence="6" id="KW-0812">Transmembrane</keyword>
<evidence type="ECO:0000259" key="13">
    <source>
        <dbReference type="Pfam" id="PF13733"/>
    </source>
</evidence>
<keyword evidence="8" id="KW-1133">Transmembrane helix</keyword>
<evidence type="ECO:0000256" key="8">
    <source>
        <dbReference type="ARBA" id="ARBA00022989"/>
    </source>
</evidence>
<comment type="subcellular location">
    <subcellularLocation>
        <location evidence="1 11">Membrane</location>
        <topology evidence="1 11">Single-pass type II membrane protein</topology>
    </subcellularLocation>
</comment>
<dbReference type="AlphaFoldDB" id="A0AAW0UYC7"/>
<dbReference type="InterPro" id="IPR027791">
    <property type="entry name" value="Galactosyl_T_C"/>
</dbReference>
<evidence type="ECO:0000256" key="2">
    <source>
        <dbReference type="ARBA" id="ARBA00004922"/>
    </source>
</evidence>
<dbReference type="Proteomes" id="UP001487740">
    <property type="component" value="Unassembled WGS sequence"/>
</dbReference>
<evidence type="ECO:0000256" key="11">
    <source>
        <dbReference type="RuleBase" id="RU368121"/>
    </source>
</evidence>
<sequence length="395" mass="45121">MVLVLTLQFSSSYHGHSKKSLCVYLPQPTMSSAPAEPPSVPRREGSAPCSSCSEARRWKLQLVTIVGLLMAQTLLYYNDSAFYDAHRWSVLPSSPLRLRWFSDNSTTQSFAYSLSLGGGGGNNTHHDTSPPCTLNLPSLKGRVQVNRNPPSLKEQEREHPELTLGGYYQPENCTARHKVAIIIPYRNRANHLTAFVHHMHPFLQRQQLEYAIYVVEQAGNDSFNRGMLMNVGVLEALKQHPFDCLLLHDVDLVPEDVRNLYTCSEPPRHMSVAMSTYNYRLPYQKYFGGVSAMTPEQYTAINGFSNKFWGWGGEDDDLFNRVRHHGLNVSRYPSEVARYTMLSHKKEKPSPDRYTNLRLGKRRFKKDGLNSVKYQILKTERRRLITLLFVALART</sequence>
<evidence type="ECO:0000256" key="5">
    <source>
        <dbReference type="ARBA" id="ARBA00022679"/>
    </source>
</evidence>
<feature type="domain" description="Galactosyltransferase C-terminal" evidence="12">
    <location>
        <begin position="268"/>
        <end position="345"/>
    </location>
</feature>
<evidence type="ECO:0000256" key="7">
    <source>
        <dbReference type="ARBA" id="ARBA00022968"/>
    </source>
</evidence>
<dbReference type="PANTHER" id="PTHR19300">
    <property type="entry name" value="BETA-1,4-GALACTOSYLTRANSFERASE"/>
    <property type="match status" value="1"/>
</dbReference>
<keyword evidence="11" id="KW-0479">Metal-binding</keyword>
<proteinExistence type="inferred from homology"/>
<feature type="domain" description="Galactosyltransferase N-terminal" evidence="13">
    <location>
        <begin position="132"/>
        <end position="264"/>
    </location>
</feature>
<dbReference type="SUPFAM" id="SSF53448">
    <property type="entry name" value="Nucleotide-diphospho-sugar transferases"/>
    <property type="match status" value="1"/>
</dbReference>
<gene>
    <name evidence="14" type="ORF">O3P69_001584</name>
</gene>
<keyword evidence="9" id="KW-0472">Membrane</keyword>
<evidence type="ECO:0000313" key="14">
    <source>
        <dbReference type="EMBL" id="KAK8405094.1"/>
    </source>
</evidence>
<evidence type="ECO:0000259" key="12">
    <source>
        <dbReference type="Pfam" id="PF02709"/>
    </source>
</evidence>
<evidence type="ECO:0000256" key="9">
    <source>
        <dbReference type="ARBA" id="ARBA00023136"/>
    </source>
</evidence>
<dbReference type="PRINTS" id="PR02050">
    <property type="entry name" value="B14GALTRFASE"/>
</dbReference>
<dbReference type="InterPro" id="IPR027995">
    <property type="entry name" value="Galactosyl_T_N"/>
</dbReference>
<dbReference type="GO" id="GO:0005794">
    <property type="term" value="C:Golgi apparatus"/>
    <property type="evidence" value="ECO:0007669"/>
    <property type="project" value="TreeGrafter"/>
</dbReference>
<dbReference type="GO" id="GO:0006688">
    <property type="term" value="P:glycosphingolipid biosynthetic process"/>
    <property type="evidence" value="ECO:0007669"/>
    <property type="project" value="TreeGrafter"/>
</dbReference>
<keyword evidence="15" id="KW-1185">Reference proteome</keyword>
<evidence type="ECO:0000256" key="3">
    <source>
        <dbReference type="ARBA" id="ARBA00005735"/>
    </source>
</evidence>
<comment type="function">
    <text evidence="11">Catalyzes the transfer of galactose onto proteins or lipids.</text>
</comment>
<organism evidence="14 15">
    <name type="scientific">Scylla paramamosain</name>
    <name type="common">Mud crab</name>
    <dbReference type="NCBI Taxonomy" id="85552"/>
    <lineage>
        <taxon>Eukaryota</taxon>
        <taxon>Metazoa</taxon>
        <taxon>Ecdysozoa</taxon>
        <taxon>Arthropoda</taxon>
        <taxon>Crustacea</taxon>
        <taxon>Multicrustacea</taxon>
        <taxon>Malacostraca</taxon>
        <taxon>Eumalacostraca</taxon>
        <taxon>Eucarida</taxon>
        <taxon>Decapoda</taxon>
        <taxon>Pleocyemata</taxon>
        <taxon>Brachyura</taxon>
        <taxon>Eubrachyura</taxon>
        <taxon>Portunoidea</taxon>
        <taxon>Portunidae</taxon>
        <taxon>Portuninae</taxon>
        <taxon>Scylla</taxon>
    </lineage>
</organism>
<keyword evidence="7 11" id="KW-0735">Signal-anchor</keyword>
<keyword evidence="11" id="KW-0464">Manganese</keyword>
<reference evidence="14 15" key="1">
    <citation type="submission" date="2023-03" db="EMBL/GenBank/DDBJ databases">
        <title>High-quality genome of Scylla paramamosain provides insights in environmental adaptation.</title>
        <authorList>
            <person name="Zhang L."/>
        </authorList>
    </citation>
    <scope>NUCLEOTIDE SEQUENCE [LARGE SCALE GENOMIC DNA]</scope>
    <source>
        <strain evidence="14">LZ_2023a</strain>
        <tissue evidence="14">Muscle</tissue>
    </source>
</reference>
<dbReference type="EMBL" id="JARAKH010000003">
    <property type="protein sequence ID" value="KAK8405094.1"/>
    <property type="molecule type" value="Genomic_DNA"/>
</dbReference>
<dbReference type="Gene3D" id="3.90.550.10">
    <property type="entry name" value="Spore Coat Polysaccharide Biosynthesis Protein SpsA, Chain A"/>
    <property type="match status" value="1"/>
</dbReference>
<comment type="cofactor">
    <cofactor evidence="11">
        <name>Mn(2+)</name>
        <dbReference type="ChEBI" id="CHEBI:29035"/>
    </cofactor>
</comment>
<dbReference type="GO" id="GO:0016020">
    <property type="term" value="C:membrane"/>
    <property type="evidence" value="ECO:0007669"/>
    <property type="project" value="UniProtKB-SubCell"/>
</dbReference>
<accession>A0AAW0UYC7</accession>
<dbReference type="InterPro" id="IPR029044">
    <property type="entry name" value="Nucleotide-diphossugar_trans"/>
</dbReference>
<comment type="caution">
    <text evidence="14">The sequence shown here is derived from an EMBL/GenBank/DDBJ whole genome shotgun (WGS) entry which is preliminary data.</text>
</comment>
<evidence type="ECO:0000313" key="15">
    <source>
        <dbReference type="Proteomes" id="UP001487740"/>
    </source>
</evidence>
<dbReference type="EC" id="2.4.1.-" evidence="11"/>
<evidence type="ECO:0000256" key="1">
    <source>
        <dbReference type="ARBA" id="ARBA00004606"/>
    </source>
</evidence>
<dbReference type="Pfam" id="PF02709">
    <property type="entry name" value="Glyco_transf_7C"/>
    <property type="match status" value="1"/>
</dbReference>
<comment type="similarity">
    <text evidence="3 11">Belongs to the glycosyltransferase 7 family.</text>
</comment>
<dbReference type="Pfam" id="PF13733">
    <property type="entry name" value="Glyco_transf_7N"/>
    <property type="match status" value="1"/>
</dbReference>
<keyword evidence="10 11" id="KW-0325">Glycoprotein</keyword>
<dbReference type="InterPro" id="IPR003859">
    <property type="entry name" value="Galactosyl_T"/>
</dbReference>
<evidence type="ECO:0000256" key="6">
    <source>
        <dbReference type="ARBA" id="ARBA00022692"/>
    </source>
</evidence>
<keyword evidence="4 11" id="KW-0328">Glycosyltransferase</keyword>
<keyword evidence="5 11" id="KW-0808">Transferase</keyword>